<dbReference type="Proteomes" id="UP001211907">
    <property type="component" value="Unassembled WGS sequence"/>
</dbReference>
<evidence type="ECO:0000256" key="7">
    <source>
        <dbReference type="ARBA" id="ARBA00022679"/>
    </source>
</evidence>
<dbReference type="GO" id="GO:1990817">
    <property type="term" value="F:poly(A) RNA polymerase activity"/>
    <property type="evidence" value="ECO:0007669"/>
    <property type="project" value="UniProtKB-EC"/>
</dbReference>
<dbReference type="GO" id="GO:0005524">
    <property type="term" value="F:ATP binding"/>
    <property type="evidence" value="ECO:0007669"/>
    <property type="project" value="UniProtKB-KW"/>
</dbReference>
<comment type="cofactor">
    <cofactor evidence="1">
        <name>Mn(2+)</name>
        <dbReference type="ChEBI" id="CHEBI:29035"/>
    </cofactor>
</comment>
<dbReference type="GO" id="GO:0046872">
    <property type="term" value="F:metal ion binding"/>
    <property type="evidence" value="ECO:0007669"/>
    <property type="project" value="UniProtKB-KW"/>
</dbReference>
<dbReference type="GO" id="GO:0006397">
    <property type="term" value="P:mRNA processing"/>
    <property type="evidence" value="ECO:0007669"/>
    <property type="project" value="UniProtKB-KW"/>
</dbReference>
<keyword evidence="15" id="KW-0548">Nucleotidyltransferase</keyword>
<keyword evidence="6" id="KW-0507">mRNA processing</keyword>
<dbReference type="EMBL" id="JADGJH010001434">
    <property type="protein sequence ID" value="KAJ3113603.1"/>
    <property type="molecule type" value="Genomic_DNA"/>
</dbReference>
<dbReference type="EC" id="2.7.7.19" evidence="5"/>
<evidence type="ECO:0000256" key="3">
    <source>
        <dbReference type="ARBA" id="ARBA00004123"/>
    </source>
</evidence>
<keyword evidence="16" id="KW-1185">Reference proteome</keyword>
<evidence type="ECO:0000256" key="9">
    <source>
        <dbReference type="ARBA" id="ARBA00022741"/>
    </source>
</evidence>
<keyword evidence="9" id="KW-0547">Nucleotide-binding</keyword>
<evidence type="ECO:0000256" key="4">
    <source>
        <dbReference type="ARBA" id="ARBA00010912"/>
    </source>
</evidence>
<accession>A0AAD5SWI8</accession>
<reference evidence="15" key="1">
    <citation type="submission" date="2020-05" db="EMBL/GenBank/DDBJ databases">
        <title>Phylogenomic resolution of chytrid fungi.</title>
        <authorList>
            <person name="Stajich J.E."/>
            <person name="Amses K."/>
            <person name="Simmons R."/>
            <person name="Seto K."/>
            <person name="Myers J."/>
            <person name="Bonds A."/>
            <person name="Quandt C.A."/>
            <person name="Barry K."/>
            <person name="Liu P."/>
            <person name="Grigoriev I."/>
            <person name="Longcore J.E."/>
            <person name="James T.Y."/>
        </authorList>
    </citation>
    <scope>NUCLEOTIDE SEQUENCE</scope>
    <source>
        <strain evidence="15">JEL0513</strain>
    </source>
</reference>
<feature type="region of interest" description="Disordered" evidence="13">
    <location>
        <begin position="1"/>
        <end position="31"/>
    </location>
</feature>
<keyword evidence="7" id="KW-0808">Transferase</keyword>
<evidence type="ECO:0000256" key="8">
    <source>
        <dbReference type="ARBA" id="ARBA00022723"/>
    </source>
</evidence>
<evidence type="ECO:0000313" key="16">
    <source>
        <dbReference type="Proteomes" id="UP001211907"/>
    </source>
</evidence>
<dbReference type="AlphaFoldDB" id="A0AAD5SWI8"/>
<evidence type="ECO:0000256" key="11">
    <source>
        <dbReference type="ARBA" id="ARBA00022842"/>
    </source>
</evidence>
<evidence type="ECO:0000313" key="15">
    <source>
        <dbReference type="EMBL" id="KAJ3113603.1"/>
    </source>
</evidence>
<evidence type="ECO:0000256" key="5">
    <source>
        <dbReference type="ARBA" id="ARBA00012388"/>
    </source>
</evidence>
<comment type="subcellular location">
    <subcellularLocation>
        <location evidence="3">Nucleus</location>
    </subcellularLocation>
</comment>
<comment type="cofactor">
    <cofactor evidence="2">
        <name>Mg(2+)</name>
        <dbReference type="ChEBI" id="CHEBI:18420"/>
    </cofactor>
</comment>
<dbReference type="InterPro" id="IPR043519">
    <property type="entry name" value="NT_sf"/>
</dbReference>
<dbReference type="Gene3D" id="3.30.460.10">
    <property type="entry name" value="Beta Polymerase, domain 2"/>
    <property type="match status" value="1"/>
</dbReference>
<sequence>MWSSNLNTKVATGQSASRGTTQLGVTPPLSTLGPTARDVAATEALVSLLHERKMYETPDEARKREIVLAKLDAIFKQFVYKTSLKRNLPESIAAEAGGKIFTFGSYRLGVHGQASDIDTLCVAPKHVLREDFFTDMLEMLAARPEVASIQAVTDAYVPVITFTFDGIEIDLLCARLALPTVPDDLDLADDNLLKNLDERCVRSLN</sequence>
<dbReference type="FunFam" id="3.30.460.10:FF:000002">
    <property type="entry name" value="Poly(A) polymerase alpha, putative"/>
    <property type="match status" value="1"/>
</dbReference>
<dbReference type="PANTHER" id="PTHR10682">
    <property type="entry name" value="POLY A POLYMERASE"/>
    <property type="match status" value="1"/>
</dbReference>
<proteinExistence type="inferred from homology"/>
<dbReference type="CDD" id="cd05402">
    <property type="entry name" value="NT_PAP_TUTase"/>
    <property type="match status" value="1"/>
</dbReference>
<name>A0AAD5SWI8_9FUNG</name>
<comment type="similarity">
    <text evidence="4">Belongs to the poly(A) polymerase family.</text>
</comment>
<feature type="domain" description="Poly(A) polymerase nucleotidyltransferase" evidence="14">
    <location>
        <begin position="24"/>
        <end position="205"/>
    </location>
</feature>
<feature type="non-terminal residue" evidence="15">
    <location>
        <position position="205"/>
    </location>
</feature>
<keyword evidence="8" id="KW-0479">Metal-binding</keyword>
<dbReference type="InterPro" id="IPR048840">
    <property type="entry name" value="PolA_pol_NTPase"/>
</dbReference>
<keyword evidence="10" id="KW-0067">ATP-binding</keyword>
<evidence type="ECO:0000256" key="12">
    <source>
        <dbReference type="ARBA" id="ARBA00023242"/>
    </source>
</evidence>
<organism evidence="15 16">
    <name type="scientific">Physocladia obscura</name>
    <dbReference type="NCBI Taxonomy" id="109957"/>
    <lineage>
        <taxon>Eukaryota</taxon>
        <taxon>Fungi</taxon>
        <taxon>Fungi incertae sedis</taxon>
        <taxon>Chytridiomycota</taxon>
        <taxon>Chytridiomycota incertae sedis</taxon>
        <taxon>Chytridiomycetes</taxon>
        <taxon>Chytridiales</taxon>
        <taxon>Chytriomycetaceae</taxon>
        <taxon>Physocladia</taxon>
    </lineage>
</organism>
<dbReference type="GO" id="GO:0005634">
    <property type="term" value="C:nucleus"/>
    <property type="evidence" value="ECO:0007669"/>
    <property type="project" value="UniProtKB-SubCell"/>
</dbReference>
<keyword evidence="11" id="KW-0460">Magnesium</keyword>
<evidence type="ECO:0000256" key="6">
    <source>
        <dbReference type="ARBA" id="ARBA00022664"/>
    </source>
</evidence>
<gene>
    <name evidence="15" type="primary">PAP1_1</name>
    <name evidence="15" type="ORF">HK100_001934</name>
</gene>
<evidence type="ECO:0000256" key="1">
    <source>
        <dbReference type="ARBA" id="ARBA00001936"/>
    </source>
</evidence>
<dbReference type="Pfam" id="PF20750">
    <property type="entry name" value="PAP_NTPase"/>
    <property type="match status" value="1"/>
</dbReference>
<protein>
    <recommendedName>
        <fullName evidence="5">polynucleotide adenylyltransferase</fullName>
        <ecNumber evidence="5">2.7.7.19</ecNumber>
    </recommendedName>
</protein>
<evidence type="ECO:0000256" key="13">
    <source>
        <dbReference type="SAM" id="MobiDB-lite"/>
    </source>
</evidence>
<keyword evidence="12" id="KW-0539">Nucleus</keyword>
<dbReference type="SUPFAM" id="SSF81301">
    <property type="entry name" value="Nucleotidyltransferase"/>
    <property type="match status" value="1"/>
</dbReference>
<evidence type="ECO:0000256" key="10">
    <source>
        <dbReference type="ARBA" id="ARBA00022840"/>
    </source>
</evidence>
<dbReference type="PANTHER" id="PTHR10682:SF10">
    <property type="entry name" value="POLYNUCLEOTIDE ADENYLYLTRANSFERASE"/>
    <property type="match status" value="1"/>
</dbReference>
<comment type="caution">
    <text evidence="15">The sequence shown here is derived from an EMBL/GenBank/DDBJ whole genome shotgun (WGS) entry which is preliminary data.</text>
</comment>
<evidence type="ECO:0000259" key="14">
    <source>
        <dbReference type="Pfam" id="PF20750"/>
    </source>
</evidence>
<evidence type="ECO:0000256" key="2">
    <source>
        <dbReference type="ARBA" id="ARBA00001946"/>
    </source>
</evidence>